<evidence type="ECO:0000313" key="6">
    <source>
        <dbReference type="EMBL" id="PON27445.1"/>
    </source>
</evidence>
<protein>
    <recommendedName>
        <fullName evidence="8">Siderophore iron transporter mirB</fullName>
    </recommendedName>
</protein>
<comment type="subcellular location">
    <subcellularLocation>
        <location evidence="1">Membrane</location>
        <topology evidence="1">Multi-pass membrane protein</topology>
    </subcellularLocation>
</comment>
<dbReference type="STRING" id="398673.A0A2P4ZT32"/>
<keyword evidence="3 5" id="KW-1133">Transmembrane helix</keyword>
<evidence type="ECO:0008006" key="8">
    <source>
        <dbReference type="Google" id="ProtNLM"/>
    </source>
</evidence>
<dbReference type="PANTHER" id="PTHR23501:SF87">
    <property type="entry name" value="SIDEROPHORE IRON TRANSPORTER 2"/>
    <property type="match status" value="1"/>
</dbReference>
<dbReference type="GO" id="GO:0005886">
    <property type="term" value="C:plasma membrane"/>
    <property type="evidence" value="ECO:0007669"/>
    <property type="project" value="TreeGrafter"/>
</dbReference>
<dbReference type="SUPFAM" id="SSF103473">
    <property type="entry name" value="MFS general substrate transporter"/>
    <property type="match status" value="1"/>
</dbReference>
<dbReference type="RefSeq" id="XP_018662919.1">
    <property type="nucleotide sequence ID" value="XM_018803868.1"/>
</dbReference>
<feature type="transmembrane region" description="Helical" evidence="5">
    <location>
        <begin position="28"/>
        <end position="50"/>
    </location>
</feature>
<dbReference type="PANTHER" id="PTHR23501">
    <property type="entry name" value="MAJOR FACILITATOR SUPERFAMILY"/>
    <property type="match status" value="1"/>
</dbReference>
<evidence type="ECO:0000256" key="5">
    <source>
        <dbReference type="SAM" id="Phobius"/>
    </source>
</evidence>
<evidence type="ECO:0000313" key="7">
    <source>
        <dbReference type="Proteomes" id="UP000054821"/>
    </source>
</evidence>
<gene>
    <name evidence="6" type="ORF">TGAM01_v203826</name>
</gene>
<dbReference type="GO" id="GO:0022857">
    <property type="term" value="F:transmembrane transporter activity"/>
    <property type="evidence" value="ECO:0007669"/>
    <property type="project" value="TreeGrafter"/>
</dbReference>
<keyword evidence="2 5" id="KW-0812">Transmembrane</keyword>
<accession>A0A2P4ZT32</accession>
<evidence type="ECO:0000256" key="4">
    <source>
        <dbReference type="ARBA" id="ARBA00023136"/>
    </source>
</evidence>
<dbReference type="Proteomes" id="UP000054821">
    <property type="component" value="Unassembled WGS sequence"/>
</dbReference>
<dbReference type="GeneID" id="29983951"/>
<evidence type="ECO:0000256" key="1">
    <source>
        <dbReference type="ARBA" id="ARBA00004141"/>
    </source>
</evidence>
<dbReference type="EMBL" id="JPDN02000010">
    <property type="protein sequence ID" value="PON27445.1"/>
    <property type="molecule type" value="Genomic_DNA"/>
</dbReference>
<evidence type="ECO:0000256" key="3">
    <source>
        <dbReference type="ARBA" id="ARBA00022989"/>
    </source>
</evidence>
<proteinExistence type="predicted"/>
<comment type="caution">
    <text evidence="6">The sequence shown here is derived from an EMBL/GenBank/DDBJ whole genome shotgun (WGS) entry which is preliminary data.</text>
</comment>
<feature type="transmembrane region" description="Helical" evidence="5">
    <location>
        <begin position="95"/>
        <end position="117"/>
    </location>
</feature>
<keyword evidence="4 5" id="KW-0472">Membrane</keyword>
<dbReference type="AlphaFoldDB" id="A0A2P4ZT32"/>
<evidence type="ECO:0000256" key="2">
    <source>
        <dbReference type="ARBA" id="ARBA00022692"/>
    </source>
</evidence>
<organism evidence="6 7">
    <name type="scientific">Trichoderma gamsii</name>
    <dbReference type="NCBI Taxonomy" id="398673"/>
    <lineage>
        <taxon>Eukaryota</taxon>
        <taxon>Fungi</taxon>
        <taxon>Dikarya</taxon>
        <taxon>Ascomycota</taxon>
        <taxon>Pezizomycotina</taxon>
        <taxon>Sordariomycetes</taxon>
        <taxon>Hypocreomycetidae</taxon>
        <taxon>Hypocreales</taxon>
        <taxon>Hypocreaceae</taxon>
        <taxon>Trichoderma</taxon>
    </lineage>
</organism>
<keyword evidence="7" id="KW-1185">Reference proteome</keyword>
<name>A0A2P4ZT32_9HYPO</name>
<reference evidence="6 7" key="1">
    <citation type="journal article" date="2016" name="Genome Announc.">
        <title>Draft Whole-Genome Sequence of Trichoderma gamsii T6085, a Promising Biocontrol Agent of Fusarium Head Blight on Wheat.</title>
        <authorList>
            <person name="Baroncelli R."/>
            <person name="Zapparata A."/>
            <person name="Piaggeschi G."/>
            <person name="Sarrocco S."/>
            <person name="Vannacci G."/>
        </authorList>
    </citation>
    <scope>NUCLEOTIDE SEQUENCE [LARGE SCALE GENOMIC DNA]</scope>
    <source>
        <strain evidence="6 7">T6085</strain>
    </source>
</reference>
<dbReference type="InterPro" id="IPR036259">
    <property type="entry name" value="MFS_trans_sf"/>
</dbReference>
<sequence>MISIIAQTAVQAVTQPEDVASVTTLYEVFGAIGGAIGNALSGIIWTALLLPRLRINLPAAAQSAATEIKNSFVVASSYSPGSPERIAIDKSYTEVMHVLLILALAVLSVPFFAMFAMKDVNLKKNG</sequence>